<proteinExistence type="predicted"/>
<accession>A0A484LQ78</accession>
<dbReference type="PANTHER" id="PTHR43019">
    <property type="entry name" value="SERINE ENDOPROTEASE DEGS"/>
    <property type="match status" value="1"/>
</dbReference>
<dbReference type="SUPFAM" id="SSF50494">
    <property type="entry name" value="Trypsin-like serine proteases"/>
    <property type="match status" value="1"/>
</dbReference>
<dbReference type="InterPro" id="IPR043504">
    <property type="entry name" value="Peptidase_S1_PA_chymotrypsin"/>
</dbReference>
<dbReference type="Pfam" id="PF13365">
    <property type="entry name" value="Trypsin_2"/>
    <property type="match status" value="1"/>
</dbReference>
<dbReference type="Proteomes" id="UP000595140">
    <property type="component" value="Unassembled WGS sequence"/>
</dbReference>
<dbReference type="InterPro" id="IPR009003">
    <property type="entry name" value="Peptidase_S1_PA"/>
</dbReference>
<evidence type="ECO:0000313" key="1">
    <source>
        <dbReference type="EMBL" id="VFQ78106.1"/>
    </source>
</evidence>
<dbReference type="PANTHER" id="PTHR43019:SF23">
    <property type="entry name" value="PROTEASE DO-LIKE 5, CHLOROPLASTIC"/>
    <property type="match status" value="1"/>
</dbReference>
<gene>
    <name evidence="1" type="ORF">CCAM_LOCUS19882</name>
</gene>
<name>A0A484LQ78_9ASTE</name>
<dbReference type="EMBL" id="OOIL02001788">
    <property type="protein sequence ID" value="VFQ78106.1"/>
    <property type="molecule type" value="Genomic_DNA"/>
</dbReference>
<dbReference type="OrthoDB" id="1636974at2759"/>
<protein>
    <recommendedName>
        <fullName evidence="3">Peptidase S1 domain-containing protein</fullName>
    </recommendedName>
</protein>
<sequence>MEAHLFESTGRRVKITSTTVTCSQDDCLDNGLDVDKDFNSYPSFTDALKQCANGEWGNLILQSFASQVLIRIYSKNSDTKQECLGFLLSNNNKGSTVLTSSHIFDSMDLSSIEISVTNCASKMFSAQLVYKSKDLDFSVLHVEEDLGEEVSVANLHTKPISFGAEVYSITAPAFRSTPLMFAFAKGTVHHPSTSSNEVFSSTYKGMGILFSGYGWHEGSSGGPVFDFMGRVVGIYSGVRVTDDKVSYHFAQSLGDVLSELKKKIHQSQEEPNLSYLLSSVLEKEKAEIPRHKRKNLKQKETGS</sequence>
<evidence type="ECO:0000313" key="2">
    <source>
        <dbReference type="Proteomes" id="UP000595140"/>
    </source>
</evidence>
<organism evidence="1 2">
    <name type="scientific">Cuscuta campestris</name>
    <dbReference type="NCBI Taxonomy" id="132261"/>
    <lineage>
        <taxon>Eukaryota</taxon>
        <taxon>Viridiplantae</taxon>
        <taxon>Streptophyta</taxon>
        <taxon>Embryophyta</taxon>
        <taxon>Tracheophyta</taxon>
        <taxon>Spermatophyta</taxon>
        <taxon>Magnoliopsida</taxon>
        <taxon>eudicotyledons</taxon>
        <taxon>Gunneridae</taxon>
        <taxon>Pentapetalae</taxon>
        <taxon>asterids</taxon>
        <taxon>lamiids</taxon>
        <taxon>Solanales</taxon>
        <taxon>Convolvulaceae</taxon>
        <taxon>Cuscuteae</taxon>
        <taxon>Cuscuta</taxon>
        <taxon>Cuscuta subgen. Grammica</taxon>
        <taxon>Cuscuta sect. Cleistogrammica</taxon>
    </lineage>
</organism>
<keyword evidence="2" id="KW-1185">Reference proteome</keyword>
<dbReference type="Gene3D" id="2.40.10.10">
    <property type="entry name" value="Trypsin-like serine proteases"/>
    <property type="match status" value="2"/>
</dbReference>
<dbReference type="AlphaFoldDB" id="A0A484LQ78"/>
<reference evidence="1 2" key="1">
    <citation type="submission" date="2018-04" db="EMBL/GenBank/DDBJ databases">
        <authorList>
            <person name="Vogel A."/>
        </authorList>
    </citation>
    <scope>NUCLEOTIDE SEQUENCE [LARGE SCALE GENOMIC DNA]</scope>
</reference>
<evidence type="ECO:0008006" key="3">
    <source>
        <dbReference type="Google" id="ProtNLM"/>
    </source>
</evidence>